<evidence type="ECO:0000256" key="1">
    <source>
        <dbReference type="SAM" id="MobiDB-lite"/>
    </source>
</evidence>
<name>A0A369Q5J9_9SPHN</name>
<feature type="compositionally biased region" description="Polar residues" evidence="1">
    <location>
        <begin position="69"/>
        <end position="88"/>
    </location>
</feature>
<evidence type="ECO:0000313" key="2">
    <source>
        <dbReference type="EMBL" id="RDC59762.1"/>
    </source>
</evidence>
<comment type="caution">
    <text evidence="2">The sequence shown here is derived from an EMBL/GenBank/DDBJ whole genome shotgun (WGS) entry which is preliminary data.</text>
</comment>
<keyword evidence="3" id="KW-1185">Reference proteome</keyword>
<proteinExistence type="predicted"/>
<accession>A0A369Q5J9</accession>
<protein>
    <submittedName>
        <fullName evidence="2">Uncharacterized protein</fullName>
    </submittedName>
</protein>
<organism evidence="2 3">
    <name type="scientific">Alteripontixanthobacter maritimus</name>
    <dbReference type="NCBI Taxonomy" id="2161824"/>
    <lineage>
        <taxon>Bacteria</taxon>
        <taxon>Pseudomonadati</taxon>
        <taxon>Pseudomonadota</taxon>
        <taxon>Alphaproteobacteria</taxon>
        <taxon>Sphingomonadales</taxon>
        <taxon>Erythrobacteraceae</taxon>
        <taxon>Alteripontixanthobacter</taxon>
    </lineage>
</organism>
<gene>
    <name evidence="2" type="ORF">HME9302_00957</name>
</gene>
<reference evidence="2 3" key="1">
    <citation type="submission" date="2018-04" db="EMBL/GenBank/DDBJ databases">
        <title>Altererythrobacter sp. HME9302 genome sequencing and assembly.</title>
        <authorList>
            <person name="Kang H."/>
            <person name="Kim H."/>
            <person name="Joh K."/>
        </authorList>
    </citation>
    <scope>NUCLEOTIDE SEQUENCE [LARGE SCALE GENOMIC DNA]</scope>
    <source>
        <strain evidence="2 3">HME9302</strain>
    </source>
</reference>
<feature type="region of interest" description="Disordered" evidence="1">
    <location>
        <begin position="61"/>
        <end position="88"/>
    </location>
</feature>
<dbReference type="AlphaFoldDB" id="A0A369Q5J9"/>
<sequence>MRPPSIPDSETDGTLIWPRDFTDLAGWQAKVREQQAADNAPHHRMGSSVCTIPDCGQPEGTHCTMTGCPGSSLSRSFHSTSNSPKGHR</sequence>
<dbReference type="EMBL" id="QBKA01000002">
    <property type="protein sequence ID" value="RDC59762.1"/>
    <property type="molecule type" value="Genomic_DNA"/>
</dbReference>
<evidence type="ECO:0000313" key="3">
    <source>
        <dbReference type="Proteomes" id="UP000253727"/>
    </source>
</evidence>
<dbReference type="Proteomes" id="UP000253727">
    <property type="component" value="Unassembled WGS sequence"/>
</dbReference>